<accession>A0A9D1UQ68</accession>
<dbReference type="PANTHER" id="PTHR30448">
    <property type="entry name" value="RNASE ADAPTER PROTEIN RAPZ"/>
    <property type="match status" value="1"/>
</dbReference>
<evidence type="ECO:0000313" key="7">
    <source>
        <dbReference type="EMBL" id="HIW96149.1"/>
    </source>
</evidence>
<reference evidence="7" key="2">
    <citation type="submission" date="2021-04" db="EMBL/GenBank/DDBJ databases">
        <authorList>
            <person name="Gilroy R."/>
        </authorList>
    </citation>
    <scope>NUCLEOTIDE SEQUENCE</scope>
    <source>
        <strain evidence="7">4376</strain>
    </source>
</reference>
<dbReference type="Pfam" id="PF03668">
    <property type="entry name" value="RapZ-like_N"/>
    <property type="match status" value="1"/>
</dbReference>
<feature type="binding site" evidence="4">
    <location>
        <begin position="24"/>
        <end position="31"/>
    </location>
    <ligand>
        <name>ATP</name>
        <dbReference type="ChEBI" id="CHEBI:30616"/>
    </ligand>
</feature>
<feature type="domain" description="RapZ C-terminal" evidence="6">
    <location>
        <begin position="179"/>
        <end position="298"/>
    </location>
</feature>
<comment type="caution">
    <text evidence="7">The sequence shown here is derived from an EMBL/GenBank/DDBJ whole genome shotgun (WGS) entry which is preliminary data.</text>
</comment>
<evidence type="ECO:0000313" key="8">
    <source>
        <dbReference type="Proteomes" id="UP000824189"/>
    </source>
</evidence>
<sequence>MSATDIPENFPAEGRDPSLILITGMSGAGRRATAAALEELGWYVADNLPPELIMRMVELSFEDESPIEKLAIVTDVRSRDFAGDLSDVLDQLRERGRCATVLFLDATDEELITRFDTVRRTHPLQGDGTLQEGIDRERRMLERIKERSNIVLDTTQKSVHDLRRQLEEFFAGEDHHGVRVNLMSFGLKHGPPKDMDMLLDARFLPNPYWVPELRPSRGIDAPVADYVLQQDGAEDFLRSAQELISAILPGYRREGKAFVSIAIGCTGGHHRSVAVVEELGKRLANSHFTVKVTHRDVER</sequence>
<name>A0A9D1UQ68_9CORY</name>
<dbReference type="PANTHER" id="PTHR30448:SF0">
    <property type="entry name" value="RNASE ADAPTER PROTEIN RAPZ"/>
    <property type="match status" value="1"/>
</dbReference>
<evidence type="ECO:0000256" key="2">
    <source>
        <dbReference type="ARBA" id="ARBA00022840"/>
    </source>
</evidence>
<evidence type="ECO:0000259" key="6">
    <source>
        <dbReference type="Pfam" id="PF22740"/>
    </source>
</evidence>
<keyword evidence="2 4" id="KW-0067">ATP-binding</keyword>
<dbReference type="AlphaFoldDB" id="A0A9D1UQ68"/>
<dbReference type="GO" id="GO:0005524">
    <property type="term" value="F:ATP binding"/>
    <property type="evidence" value="ECO:0007669"/>
    <property type="project" value="UniProtKB-UniRule"/>
</dbReference>
<evidence type="ECO:0000256" key="1">
    <source>
        <dbReference type="ARBA" id="ARBA00022741"/>
    </source>
</evidence>
<dbReference type="Proteomes" id="UP000824189">
    <property type="component" value="Unassembled WGS sequence"/>
</dbReference>
<keyword evidence="3 4" id="KW-0342">GTP-binding</keyword>
<dbReference type="PIRSF" id="PIRSF005052">
    <property type="entry name" value="P-loopkin"/>
    <property type="match status" value="1"/>
</dbReference>
<evidence type="ECO:0000256" key="4">
    <source>
        <dbReference type="HAMAP-Rule" id="MF_00636"/>
    </source>
</evidence>
<dbReference type="Pfam" id="PF22740">
    <property type="entry name" value="PapZ_C"/>
    <property type="match status" value="1"/>
</dbReference>
<reference evidence="7" key="1">
    <citation type="journal article" date="2021" name="PeerJ">
        <title>Extensive microbial diversity within the chicken gut microbiome revealed by metagenomics and culture.</title>
        <authorList>
            <person name="Gilroy R."/>
            <person name="Ravi A."/>
            <person name="Getino M."/>
            <person name="Pursley I."/>
            <person name="Horton D.L."/>
            <person name="Alikhan N.F."/>
            <person name="Baker D."/>
            <person name="Gharbi K."/>
            <person name="Hall N."/>
            <person name="Watson M."/>
            <person name="Adriaenssens E.M."/>
            <person name="Foster-Nyarko E."/>
            <person name="Jarju S."/>
            <person name="Secka A."/>
            <person name="Antonio M."/>
            <person name="Oren A."/>
            <person name="Chaudhuri R.R."/>
            <person name="La Ragione R."/>
            <person name="Hildebrand F."/>
            <person name="Pallen M.J."/>
        </authorList>
    </citation>
    <scope>NUCLEOTIDE SEQUENCE</scope>
    <source>
        <strain evidence="7">4376</strain>
    </source>
</reference>
<dbReference type="NCBIfam" id="NF003828">
    <property type="entry name" value="PRK05416.1"/>
    <property type="match status" value="1"/>
</dbReference>
<dbReference type="SUPFAM" id="SSF52540">
    <property type="entry name" value="P-loop containing nucleoside triphosphate hydrolases"/>
    <property type="match status" value="1"/>
</dbReference>
<dbReference type="GO" id="GO:0005525">
    <property type="term" value="F:GTP binding"/>
    <property type="evidence" value="ECO:0007669"/>
    <property type="project" value="UniProtKB-UniRule"/>
</dbReference>
<dbReference type="EMBL" id="DXFZ01000084">
    <property type="protein sequence ID" value="HIW96149.1"/>
    <property type="molecule type" value="Genomic_DNA"/>
</dbReference>
<dbReference type="InterPro" id="IPR053930">
    <property type="entry name" value="RapZ-like_N"/>
</dbReference>
<proteinExistence type="inferred from homology"/>
<evidence type="ECO:0000259" key="5">
    <source>
        <dbReference type="Pfam" id="PF03668"/>
    </source>
</evidence>
<protein>
    <submittedName>
        <fullName evidence="7">RNase adapter RapZ</fullName>
    </submittedName>
</protein>
<dbReference type="HAMAP" id="MF_00636">
    <property type="entry name" value="RapZ_like"/>
    <property type="match status" value="1"/>
</dbReference>
<evidence type="ECO:0000256" key="3">
    <source>
        <dbReference type="ARBA" id="ARBA00023134"/>
    </source>
</evidence>
<dbReference type="InterPro" id="IPR005337">
    <property type="entry name" value="RapZ-like"/>
</dbReference>
<dbReference type="InterPro" id="IPR027417">
    <property type="entry name" value="P-loop_NTPase"/>
</dbReference>
<organism evidence="7 8">
    <name type="scientific">Candidatus Corynebacterium gallistercoris</name>
    <dbReference type="NCBI Taxonomy" id="2838530"/>
    <lineage>
        <taxon>Bacteria</taxon>
        <taxon>Bacillati</taxon>
        <taxon>Actinomycetota</taxon>
        <taxon>Actinomycetes</taxon>
        <taxon>Mycobacteriales</taxon>
        <taxon>Corynebacteriaceae</taxon>
        <taxon>Corynebacterium</taxon>
    </lineage>
</organism>
<feature type="domain" description="RapZ-like N-terminal" evidence="5">
    <location>
        <begin position="19"/>
        <end position="173"/>
    </location>
</feature>
<dbReference type="InterPro" id="IPR053931">
    <property type="entry name" value="RapZ_C"/>
</dbReference>
<feature type="binding site" evidence="4">
    <location>
        <begin position="75"/>
        <end position="78"/>
    </location>
    <ligand>
        <name>GTP</name>
        <dbReference type="ChEBI" id="CHEBI:37565"/>
    </ligand>
</feature>
<gene>
    <name evidence="7" type="primary">rapZ</name>
    <name evidence="7" type="ORF">H9867_06680</name>
</gene>
<keyword evidence="1 4" id="KW-0547">Nucleotide-binding</keyword>